<dbReference type="Gene3D" id="1.20.1050.10">
    <property type="match status" value="2"/>
</dbReference>
<accession>A0ABR3U0S0</accession>
<dbReference type="InterPro" id="IPR004045">
    <property type="entry name" value="Glutathione_S-Trfase_N"/>
</dbReference>
<gene>
    <name evidence="3" type="ORF">SLS58_002210</name>
</gene>
<dbReference type="PANTHER" id="PTHR42673">
    <property type="entry name" value="MALEYLACETOACETATE ISOMERASE"/>
    <property type="match status" value="1"/>
</dbReference>
<dbReference type="SUPFAM" id="SSF52833">
    <property type="entry name" value="Thioredoxin-like"/>
    <property type="match status" value="1"/>
</dbReference>
<dbReference type="Proteomes" id="UP001521184">
    <property type="component" value="Unassembled WGS sequence"/>
</dbReference>
<reference evidence="3 4" key="1">
    <citation type="journal article" date="2023" name="Plant Dis.">
        <title>First Report of Diplodia intermedia Causing Canker and Dieback Diseases on Apple Trees in Canada.</title>
        <authorList>
            <person name="Ellouze W."/>
            <person name="Ilyukhin E."/>
            <person name="Sulman M."/>
            <person name="Ali S."/>
        </authorList>
    </citation>
    <scope>NUCLEOTIDE SEQUENCE [LARGE SCALE GENOMIC DNA]</scope>
    <source>
        <strain evidence="3 4">M45-28</strain>
    </source>
</reference>
<evidence type="ECO:0000256" key="1">
    <source>
        <dbReference type="SAM" id="MobiDB-lite"/>
    </source>
</evidence>
<dbReference type="PROSITE" id="PS50404">
    <property type="entry name" value="GST_NTER"/>
    <property type="match status" value="1"/>
</dbReference>
<keyword evidence="4" id="KW-1185">Reference proteome</keyword>
<feature type="compositionally biased region" description="Low complexity" evidence="1">
    <location>
        <begin position="81"/>
        <end position="91"/>
    </location>
</feature>
<dbReference type="InterPro" id="IPR036249">
    <property type="entry name" value="Thioredoxin-like_sf"/>
</dbReference>
<evidence type="ECO:0000259" key="2">
    <source>
        <dbReference type="PROSITE" id="PS50404"/>
    </source>
</evidence>
<organism evidence="3 4">
    <name type="scientific">Diplodia intermedia</name>
    <dbReference type="NCBI Taxonomy" id="856260"/>
    <lineage>
        <taxon>Eukaryota</taxon>
        <taxon>Fungi</taxon>
        <taxon>Dikarya</taxon>
        <taxon>Ascomycota</taxon>
        <taxon>Pezizomycotina</taxon>
        <taxon>Dothideomycetes</taxon>
        <taxon>Dothideomycetes incertae sedis</taxon>
        <taxon>Botryosphaeriales</taxon>
        <taxon>Botryosphaeriaceae</taxon>
        <taxon>Diplodia</taxon>
    </lineage>
</organism>
<feature type="region of interest" description="Disordered" evidence="1">
    <location>
        <begin position="72"/>
        <end position="91"/>
    </location>
</feature>
<name>A0ABR3U0S0_9PEZI</name>
<protein>
    <recommendedName>
        <fullName evidence="2">GST N-terminal domain-containing protein</fullName>
    </recommendedName>
</protein>
<sequence>MASTTTTANTTNTSDASPPSLHLHTYFRSSCSGRLRIALHLKQLPFTATAVHLLKGEQSGAAYRALNPSGTVPTLTHTVPSPSSSDGRTTTGTKTIAITQSTAALEYLDEAFPDAAGPALFPRGDDAVERRAHVRTLVAIVACDTQPLTNSAPIKAVDALGADGRAWAREWTRWGCDMERWPKIMTVFRHMESLEAVKAAHWRRQEDTPEEFREA</sequence>
<feature type="domain" description="GST N-terminal" evidence="2">
    <location>
        <begin position="19"/>
        <end position="116"/>
    </location>
</feature>
<proteinExistence type="predicted"/>
<dbReference type="EMBL" id="JAKEKT020000009">
    <property type="protein sequence ID" value="KAL1648455.1"/>
    <property type="molecule type" value="Genomic_DNA"/>
</dbReference>
<evidence type="ECO:0000313" key="4">
    <source>
        <dbReference type="Proteomes" id="UP001521184"/>
    </source>
</evidence>
<evidence type="ECO:0000313" key="3">
    <source>
        <dbReference type="EMBL" id="KAL1648455.1"/>
    </source>
</evidence>
<dbReference type="Gene3D" id="3.40.30.10">
    <property type="entry name" value="Glutaredoxin"/>
    <property type="match status" value="1"/>
</dbReference>
<comment type="caution">
    <text evidence="3">The sequence shown here is derived from an EMBL/GenBank/DDBJ whole genome shotgun (WGS) entry which is preliminary data.</text>
</comment>
<dbReference type="Pfam" id="PF13409">
    <property type="entry name" value="GST_N_2"/>
    <property type="match status" value="1"/>
</dbReference>
<dbReference type="PANTHER" id="PTHR42673:SF4">
    <property type="entry name" value="MALEYLACETOACETATE ISOMERASE"/>
    <property type="match status" value="1"/>
</dbReference>